<protein>
    <submittedName>
        <fullName evidence="1">Uncharacterized protein</fullName>
    </submittedName>
</protein>
<comment type="caution">
    <text evidence="1">The sequence shown here is derived from an EMBL/GenBank/DDBJ whole genome shotgun (WGS) entry which is preliminary data.</text>
</comment>
<accession>X1CYR6</accession>
<evidence type="ECO:0000313" key="1">
    <source>
        <dbReference type="EMBL" id="GAH01185.1"/>
    </source>
</evidence>
<proteinExistence type="predicted"/>
<sequence length="54" mass="5306">MSASSGQKAVATAGTALALGSQMIQGPLMVKALEANTGYVYIGNDGSSDVTSAN</sequence>
<reference evidence="1" key="1">
    <citation type="journal article" date="2014" name="Front. Microbiol.">
        <title>High frequency of phylogenetically diverse reductive dehalogenase-homologous genes in deep subseafloor sedimentary metagenomes.</title>
        <authorList>
            <person name="Kawai M."/>
            <person name="Futagami T."/>
            <person name="Toyoda A."/>
            <person name="Takaki Y."/>
            <person name="Nishi S."/>
            <person name="Hori S."/>
            <person name="Arai W."/>
            <person name="Tsubouchi T."/>
            <person name="Morono Y."/>
            <person name="Uchiyama I."/>
            <person name="Ito T."/>
            <person name="Fujiyama A."/>
            <person name="Inagaki F."/>
            <person name="Takami H."/>
        </authorList>
    </citation>
    <scope>NUCLEOTIDE SEQUENCE</scope>
    <source>
        <strain evidence="1">Expedition CK06-06</strain>
    </source>
</reference>
<dbReference type="AlphaFoldDB" id="X1CYR6"/>
<gene>
    <name evidence="1" type="ORF">S01H4_49647</name>
</gene>
<name>X1CYR6_9ZZZZ</name>
<dbReference type="EMBL" id="BART01028109">
    <property type="protein sequence ID" value="GAH01185.1"/>
    <property type="molecule type" value="Genomic_DNA"/>
</dbReference>
<feature type="non-terminal residue" evidence="1">
    <location>
        <position position="54"/>
    </location>
</feature>
<organism evidence="1">
    <name type="scientific">marine sediment metagenome</name>
    <dbReference type="NCBI Taxonomy" id="412755"/>
    <lineage>
        <taxon>unclassified sequences</taxon>
        <taxon>metagenomes</taxon>
        <taxon>ecological metagenomes</taxon>
    </lineage>
</organism>